<dbReference type="Proteomes" id="UP000199421">
    <property type="component" value="Unassembled WGS sequence"/>
</dbReference>
<keyword evidence="2" id="KW-1185">Reference proteome</keyword>
<organism evidence="1 2">
    <name type="scientific">Olivibacter domesticus</name>
    <name type="common">Pseudosphingobacterium domesticum</name>
    <dbReference type="NCBI Taxonomy" id="407022"/>
    <lineage>
        <taxon>Bacteria</taxon>
        <taxon>Pseudomonadati</taxon>
        <taxon>Bacteroidota</taxon>
        <taxon>Sphingobacteriia</taxon>
        <taxon>Sphingobacteriales</taxon>
        <taxon>Sphingobacteriaceae</taxon>
        <taxon>Olivibacter</taxon>
    </lineage>
</organism>
<gene>
    <name evidence="1" type="ORF">SAMN05661044_05035</name>
</gene>
<reference evidence="2" key="1">
    <citation type="submission" date="2016-10" db="EMBL/GenBank/DDBJ databases">
        <authorList>
            <person name="Varghese N."/>
            <person name="Submissions S."/>
        </authorList>
    </citation>
    <scope>NUCLEOTIDE SEQUENCE [LARGE SCALE GENOMIC DNA]</scope>
    <source>
        <strain evidence="2">DSM 18733</strain>
    </source>
</reference>
<evidence type="ECO:0000313" key="2">
    <source>
        <dbReference type="Proteomes" id="UP000199421"/>
    </source>
</evidence>
<dbReference type="STRING" id="407022.SAMN05661044_05035"/>
<evidence type="ECO:0000313" key="1">
    <source>
        <dbReference type="EMBL" id="SEM38258.1"/>
    </source>
</evidence>
<name>A0A1H7XYR9_OLID1</name>
<dbReference type="AlphaFoldDB" id="A0A1H7XYR9"/>
<dbReference type="InterPro" id="IPR047715">
    <property type="entry name" value="EboA_dom"/>
</dbReference>
<dbReference type="NCBIfam" id="NF035938">
    <property type="entry name" value="EboA_domain"/>
    <property type="match status" value="1"/>
</dbReference>
<dbReference type="OrthoDB" id="325673at2"/>
<evidence type="ECO:0008006" key="3">
    <source>
        <dbReference type="Google" id="ProtNLM"/>
    </source>
</evidence>
<dbReference type="EMBL" id="FOAF01000011">
    <property type="protein sequence ID" value="SEM38258.1"/>
    <property type="molecule type" value="Genomic_DNA"/>
</dbReference>
<accession>A0A1H7XYR9</accession>
<sequence>MNVEDRTLFKALISTIIHSNLEATELTWFLRQADAIESNPAEIFTPFVAINRKLGKERVHVSQPQEKEVGQLMSGFKFSDWDKHRLARLGLLLAVKSEGRIDYMALIERLFMHADMNELIALYSALSVLEHPNEWVLRCTEGIRSNIGSVLDAIMYENPYPANYLPESAWNQLVLKAFFTDKDLGRILGLHARMNETLILSLVDYAQERLAAGRTVNPLLWNMIGQENRF</sequence>
<protein>
    <recommendedName>
        <fullName evidence="3">DNA alkylation repair enzyme</fullName>
    </recommendedName>
</protein>
<dbReference type="RefSeq" id="WP_093331082.1">
    <property type="nucleotide sequence ID" value="NZ_FOAF01000011.1"/>
</dbReference>
<proteinExistence type="predicted"/>